<comment type="caution">
    <text evidence="11">The sequence shown here is derived from an EMBL/GenBank/DDBJ whole genome shotgun (WGS) entry which is preliminary data.</text>
</comment>
<keyword evidence="7" id="KW-0862">Zinc</keyword>
<keyword evidence="5 8" id="KW-0863">Zinc-finger</keyword>
<protein>
    <recommendedName>
        <fullName evidence="2">RING-type E3 ubiquitin transferase</fullName>
        <ecNumber evidence="2">2.3.2.27</ecNumber>
    </recommendedName>
</protein>
<name>A0A8J6C4V6_DIALT</name>
<dbReference type="OrthoDB" id="9984778at2759"/>
<sequence length="380" mass="38810">MPKRAQRAQPIDLVEETIDLDTAESPAELARGRRRRRAANGGHASMAQAGAPFSPVLTISSADPINLSPTPRHGVRGGAPAAASEDDVLASFICALPGCNCPCLVDKCAGVVHDYCSREHEWSAHAGQQSHAWAEAGHDGGAIDADAAALFAFECALPGCSAPAHVDYARGVVHDFCSREHALLHIGMGGGGGGGGWAGGGGSVGAGRTIGTSCSDLAHRLGLPPGAFGAALGGGGTLYAGGGRGNGRRAGMGGGGGGGGGGVRHDDGLDLDNMTHEEIIALSERIGSVRVGLTRRQLHHLPLERYRAPCRPAAGAGAGAGENERSEANCVICVCELEEGEEVRTLPCGHVFHRGCIDTWLLSDAYGAKSCPVCMKEVKV</sequence>
<dbReference type="InterPro" id="IPR013083">
    <property type="entry name" value="Znf_RING/FYVE/PHD"/>
</dbReference>
<gene>
    <name evidence="11" type="ORF">KFE25_002304</name>
</gene>
<dbReference type="SUPFAM" id="SSF57850">
    <property type="entry name" value="RING/U-box"/>
    <property type="match status" value="1"/>
</dbReference>
<dbReference type="GO" id="GO:0061630">
    <property type="term" value="F:ubiquitin protein ligase activity"/>
    <property type="evidence" value="ECO:0007669"/>
    <property type="project" value="UniProtKB-EC"/>
</dbReference>
<dbReference type="AlphaFoldDB" id="A0A8J6C4V6"/>
<feature type="domain" description="RING-type" evidence="10">
    <location>
        <begin position="330"/>
        <end position="374"/>
    </location>
</feature>
<comment type="catalytic activity">
    <reaction evidence="1">
        <text>S-ubiquitinyl-[E2 ubiquitin-conjugating enzyme]-L-cysteine + [acceptor protein]-L-lysine = [E2 ubiquitin-conjugating enzyme]-L-cysteine + N(6)-ubiquitinyl-[acceptor protein]-L-lysine.</text>
        <dbReference type="EC" id="2.3.2.27"/>
    </reaction>
</comment>
<dbReference type="GO" id="GO:0008270">
    <property type="term" value="F:zinc ion binding"/>
    <property type="evidence" value="ECO:0007669"/>
    <property type="project" value="UniProtKB-KW"/>
</dbReference>
<evidence type="ECO:0000256" key="7">
    <source>
        <dbReference type="ARBA" id="ARBA00022833"/>
    </source>
</evidence>
<proteinExistence type="predicted"/>
<evidence type="ECO:0000259" key="10">
    <source>
        <dbReference type="PROSITE" id="PS50089"/>
    </source>
</evidence>
<keyword evidence="4" id="KW-0479">Metal-binding</keyword>
<organism evidence="11 12">
    <name type="scientific">Diacronema lutheri</name>
    <name type="common">Unicellular marine alga</name>
    <name type="synonym">Monochrysis lutheri</name>
    <dbReference type="NCBI Taxonomy" id="2081491"/>
    <lineage>
        <taxon>Eukaryota</taxon>
        <taxon>Haptista</taxon>
        <taxon>Haptophyta</taxon>
        <taxon>Pavlovophyceae</taxon>
        <taxon>Pavlovales</taxon>
        <taxon>Pavlovaceae</taxon>
        <taxon>Diacronema</taxon>
    </lineage>
</organism>
<dbReference type="Proteomes" id="UP000751190">
    <property type="component" value="Unassembled WGS sequence"/>
</dbReference>
<dbReference type="SMART" id="SM00184">
    <property type="entry name" value="RING"/>
    <property type="match status" value="1"/>
</dbReference>
<dbReference type="InterPro" id="IPR045191">
    <property type="entry name" value="MBR1/2-like"/>
</dbReference>
<feature type="region of interest" description="Disordered" evidence="9">
    <location>
        <begin position="20"/>
        <end position="47"/>
    </location>
</feature>
<dbReference type="EMBL" id="JAGTXO010000066">
    <property type="protein sequence ID" value="KAG8457640.1"/>
    <property type="molecule type" value="Genomic_DNA"/>
</dbReference>
<reference evidence="11" key="1">
    <citation type="submission" date="2021-05" db="EMBL/GenBank/DDBJ databases">
        <title>The genome of the haptophyte Pavlova lutheri (Diacronema luteri, Pavlovales) - a model for lipid biosynthesis in eukaryotic algae.</title>
        <authorList>
            <person name="Hulatt C.J."/>
            <person name="Posewitz M.C."/>
        </authorList>
    </citation>
    <scope>NUCLEOTIDE SEQUENCE</scope>
    <source>
        <strain evidence="11">NIVA-4/92</strain>
    </source>
</reference>
<accession>A0A8J6C4V6</accession>
<dbReference type="PROSITE" id="PS50089">
    <property type="entry name" value="ZF_RING_2"/>
    <property type="match status" value="1"/>
</dbReference>
<evidence type="ECO:0000256" key="8">
    <source>
        <dbReference type="PROSITE-ProRule" id="PRU00175"/>
    </source>
</evidence>
<evidence type="ECO:0000256" key="5">
    <source>
        <dbReference type="ARBA" id="ARBA00022771"/>
    </source>
</evidence>
<evidence type="ECO:0000256" key="9">
    <source>
        <dbReference type="SAM" id="MobiDB-lite"/>
    </source>
</evidence>
<evidence type="ECO:0000256" key="2">
    <source>
        <dbReference type="ARBA" id="ARBA00012483"/>
    </source>
</evidence>
<dbReference type="PANTHER" id="PTHR22937:SF65">
    <property type="entry name" value="E3 UBIQUITIN-PROTEIN LIGASE ARK2C"/>
    <property type="match status" value="1"/>
</dbReference>
<dbReference type="InterPro" id="IPR001841">
    <property type="entry name" value="Znf_RING"/>
</dbReference>
<evidence type="ECO:0000256" key="4">
    <source>
        <dbReference type="ARBA" id="ARBA00022723"/>
    </source>
</evidence>
<evidence type="ECO:0000256" key="3">
    <source>
        <dbReference type="ARBA" id="ARBA00022679"/>
    </source>
</evidence>
<keyword evidence="12" id="KW-1185">Reference proteome</keyword>
<dbReference type="PANTHER" id="PTHR22937">
    <property type="entry name" value="E3 UBIQUITIN-PROTEIN LIGASE RNF165"/>
    <property type="match status" value="1"/>
</dbReference>
<keyword evidence="6" id="KW-0833">Ubl conjugation pathway</keyword>
<dbReference type="EC" id="2.3.2.27" evidence="2"/>
<keyword evidence="3" id="KW-0808">Transferase</keyword>
<evidence type="ECO:0000256" key="1">
    <source>
        <dbReference type="ARBA" id="ARBA00000900"/>
    </source>
</evidence>
<dbReference type="Gene3D" id="3.30.40.10">
    <property type="entry name" value="Zinc/RING finger domain, C3HC4 (zinc finger)"/>
    <property type="match status" value="1"/>
</dbReference>
<evidence type="ECO:0000256" key="6">
    <source>
        <dbReference type="ARBA" id="ARBA00022786"/>
    </source>
</evidence>
<dbReference type="Pfam" id="PF13639">
    <property type="entry name" value="zf-RING_2"/>
    <property type="match status" value="1"/>
</dbReference>
<evidence type="ECO:0000313" key="11">
    <source>
        <dbReference type="EMBL" id="KAG8457640.1"/>
    </source>
</evidence>
<evidence type="ECO:0000313" key="12">
    <source>
        <dbReference type="Proteomes" id="UP000751190"/>
    </source>
</evidence>